<organism evidence="3 4">
    <name type="scientific">Blastococcus aurantiacus</name>
    <dbReference type="NCBI Taxonomy" id="1550231"/>
    <lineage>
        <taxon>Bacteria</taxon>
        <taxon>Bacillati</taxon>
        <taxon>Actinomycetota</taxon>
        <taxon>Actinomycetes</taxon>
        <taxon>Geodermatophilales</taxon>
        <taxon>Geodermatophilaceae</taxon>
        <taxon>Blastococcus</taxon>
    </lineage>
</organism>
<feature type="signal peptide" evidence="2">
    <location>
        <begin position="1"/>
        <end position="26"/>
    </location>
</feature>
<evidence type="ECO:0000313" key="4">
    <source>
        <dbReference type="Proteomes" id="UP000199406"/>
    </source>
</evidence>
<proteinExistence type="predicted"/>
<evidence type="ECO:0000256" key="2">
    <source>
        <dbReference type="SAM" id="SignalP"/>
    </source>
</evidence>
<dbReference type="Proteomes" id="UP000199406">
    <property type="component" value="Unassembled WGS sequence"/>
</dbReference>
<accession>A0A1G7HV10</accession>
<feature type="chain" id="PRO_5038399438" description="PknH-like extracellular domain-containing protein" evidence="2">
    <location>
        <begin position="27"/>
        <end position="255"/>
    </location>
</feature>
<evidence type="ECO:0000256" key="1">
    <source>
        <dbReference type="SAM" id="MobiDB-lite"/>
    </source>
</evidence>
<dbReference type="EMBL" id="FNBT01000001">
    <property type="protein sequence ID" value="SDF04381.1"/>
    <property type="molecule type" value="Genomic_DNA"/>
</dbReference>
<keyword evidence="2" id="KW-0732">Signal</keyword>
<dbReference type="RefSeq" id="WP_091763806.1">
    <property type="nucleotide sequence ID" value="NZ_FNBT01000001.1"/>
</dbReference>
<dbReference type="AlphaFoldDB" id="A0A1G7HV10"/>
<dbReference type="PROSITE" id="PS51257">
    <property type="entry name" value="PROKAR_LIPOPROTEIN"/>
    <property type="match status" value="1"/>
</dbReference>
<keyword evidence="4" id="KW-1185">Reference proteome</keyword>
<dbReference type="STRING" id="1550231.SAMN05660662_0846"/>
<sequence length="255" mass="25860">MSTTTSRPFRLRSLLAAGLLSTAVLTGCGGDDADDEPRAESDAKASEAAEKEEPEADLASGLLGADAFGPTAVVTALSPEQLEEGAALTGDLDDVQVTPPECDAAVQGTQPDLDDFDDVAAVSAVEETTAVVEMLIRGGPVEGAVDQLAEAAQRCPQAQISSPETGDVTVTFEELPVPDLGDGAAALRFTTVVSLPDGTQASVPALLGAVEDGDRLLVLTSLAVDPTGAAAVPLDAAEFTVLLEQAFETQAAALD</sequence>
<evidence type="ECO:0008006" key="5">
    <source>
        <dbReference type="Google" id="ProtNLM"/>
    </source>
</evidence>
<evidence type="ECO:0000313" key="3">
    <source>
        <dbReference type="EMBL" id="SDF04381.1"/>
    </source>
</evidence>
<dbReference type="OrthoDB" id="5185772at2"/>
<protein>
    <recommendedName>
        <fullName evidence="5">PknH-like extracellular domain-containing protein</fullName>
    </recommendedName>
</protein>
<feature type="compositionally biased region" description="Basic and acidic residues" evidence="1">
    <location>
        <begin position="36"/>
        <end position="51"/>
    </location>
</feature>
<reference evidence="4" key="1">
    <citation type="submission" date="2016-10" db="EMBL/GenBank/DDBJ databases">
        <authorList>
            <person name="Varghese N."/>
            <person name="Submissions S."/>
        </authorList>
    </citation>
    <scope>NUCLEOTIDE SEQUENCE [LARGE SCALE GENOMIC DNA]</scope>
    <source>
        <strain evidence="4">DSM 44268</strain>
    </source>
</reference>
<name>A0A1G7HV10_9ACTN</name>
<gene>
    <name evidence="3" type="ORF">SAMN05660662_0846</name>
</gene>
<feature type="region of interest" description="Disordered" evidence="1">
    <location>
        <begin position="27"/>
        <end position="63"/>
    </location>
</feature>